<gene>
    <name evidence="2" type="ORF">CYFA0S_03e04346g</name>
</gene>
<feature type="region of interest" description="Disordered" evidence="1">
    <location>
        <begin position="430"/>
        <end position="450"/>
    </location>
</feature>
<name>A0A061AXT9_CYBFA</name>
<sequence>MTNEQPQATQALPSGAVVRPLVSNNTGFSIPAPMSTASGVSPNTSFSSSSSSSSSSSTAQTASTIPQTLNVDNGSHQTSTTTSISSSSNDTPVLNPNPQAQVQRRSPPRVTIRIPRQSPLLPPAKPFGLDRQTTNGTNSPSAYIVPQNPSTRYIEISNSNKRPRSAFNSTQSASSNSNTIKSQPRPSSTIRPPTKRTASRRESEDEEIQLLTERVPLIDIVSRQRINISVKSTKCTHVQAFDYHTLCKINNVPEGFFDRTELTESRYRYEPMDEPPPNYGTPSSKEASVEIVRKRFKVKFVKKLALTKLKLTLKRLGKMDFKCPVCNVEFGSTELIHDDFMDVVLKNVENDVEIVEVKDGEIVTVLEKRKPYETADEVIALSDDDEEEDSDVKLSNDDAGPSRKRAKKIVLSDEEDDPFHLSDFFDTEESGDEVFEVEGTANDPVVIDSD</sequence>
<feature type="compositionally biased region" description="Polar residues" evidence="1">
    <location>
        <begin position="58"/>
        <end position="77"/>
    </location>
</feature>
<feature type="region of interest" description="Disordered" evidence="1">
    <location>
        <begin position="1"/>
        <end position="207"/>
    </location>
</feature>
<dbReference type="OrthoDB" id="3981064at2759"/>
<feature type="compositionally biased region" description="Polar residues" evidence="1">
    <location>
        <begin position="131"/>
        <end position="160"/>
    </location>
</feature>
<evidence type="ECO:0000256" key="1">
    <source>
        <dbReference type="SAM" id="MobiDB-lite"/>
    </source>
</evidence>
<dbReference type="EMBL" id="LK052888">
    <property type="protein sequence ID" value="CDR39523.1"/>
    <property type="molecule type" value="Genomic_DNA"/>
</dbReference>
<feature type="compositionally biased region" description="Polar residues" evidence="1">
    <location>
        <begin position="1"/>
        <end position="12"/>
    </location>
</feature>
<dbReference type="InterPro" id="IPR013083">
    <property type="entry name" value="Znf_RING/FYVE/PHD"/>
</dbReference>
<feature type="compositionally biased region" description="Low complexity" evidence="1">
    <location>
        <begin position="45"/>
        <end position="57"/>
    </location>
</feature>
<feature type="compositionally biased region" description="Low complexity" evidence="1">
    <location>
        <begin position="165"/>
        <end position="179"/>
    </location>
</feature>
<dbReference type="AlphaFoldDB" id="A0A061AXT9"/>
<protein>
    <submittedName>
        <fullName evidence="2">CYFA0S03e04346g1_1</fullName>
    </submittedName>
</protein>
<reference evidence="2" key="1">
    <citation type="journal article" date="2014" name="Genome Announc.">
        <title>Genome sequence of the yeast Cyberlindnera fabianii (Hansenula fabianii).</title>
        <authorList>
            <person name="Freel K.C."/>
            <person name="Sarilar V."/>
            <person name="Neuveglise C."/>
            <person name="Devillers H."/>
            <person name="Friedrich A."/>
            <person name="Schacherer J."/>
        </authorList>
    </citation>
    <scope>NUCLEOTIDE SEQUENCE</scope>
    <source>
        <strain evidence="2">YJS4271</strain>
    </source>
</reference>
<evidence type="ECO:0000313" key="2">
    <source>
        <dbReference type="EMBL" id="CDR39523.1"/>
    </source>
</evidence>
<feature type="region of interest" description="Disordered" evidence="1">
    <location>
        <begin position="383"/>
        <end position="409"/>
    </location>
</feature>
<dbReference type="Gene3D" id="3.30.40.10">
    <property type="entry name" value="Zinc/RING finger domain, C3HC4 (zinc finger)"/>
    <property type="match status" value="1"/>
</dbReference>
<proteinExistence type="predicted"/>
<accession>A0A061AXT9</accession>
<feature type="compositionally biased region" description="Polar residues" evidence="1">
    <location>
        <begin position="89"/>
        <end position="104"/>
    </location>
</feature>
<organism evidence="2">
    <name type="scientific">Cyberlindnera fabianii</name>
    <name type="common">Yeast</name>
    <name type="synonym">Hansenula fabianii</name>
    <dbReference type="NCBI Taxonomy" id="36022"/>
    <lineage>
        <taxon>Eukaryota</taxon>
        <taxon>Fungi</taxon>
        <taxon>Dikarya</taxon>
        <taxon>Ascomycota</taxon>
        <taxon>Saccharomycotina</taxon>
        <taxon>Saccharomycetes</taxon>
        <taxon>Phaffomycetales</taxon>
        <taxon>Phaffomycetaceae</taxon>
        <taxon>Cyberlindnera</taxon>
    </lineage>
</organism>
<feature type="compositionally biased region" description="Polar residues" evidence="1">
    <location>
        <begin position="35"/>
        <end position="44"/>
    </location>
</feature>
<feature type="compositionally biased region" description="Low complexity" evidence="1">
    <location>
        <begin position="78"/>
        <end position="88"/>
    </location>
</feature>
<feature type="compositionally biased region" description="Polar residues" evidence="1">
    <location>
        <begin position="180"/>
        <end position="191"/>
    </location>
</feature>